<dbReference type="Gene3D" id="3.90.79.10">
    <property type="entry name" value="Nucleoside Triphosphate Pyrophosphohydrolase"/>
    <property type="match status" value="1"/>
</dbReference>
<dbReference type="PANTHER" id="PTHR13622:SF11">
    <property type="entry name" value="THIAMIN PYROPHOSPHOKINASE"/>
    <property type="match status" value="1"/>
</dbReference>
<name>A0A0A2KUH8_PENIT</name>
<dbReference type="InterPro" id="IPR015797">
    <property type="entry name" value="NUDIX_hydrolase-like_dom_sf"/>
</dbReference>
<dbReference type="STRING" id="40296.A0A0A2KUH8"/>
<evidence type="ECO:0000313" key="3">
    <source>
        <dbReference type="Proteomes" id="UP000030104"/>
    </source>
</evidence>
<keyword evidence="3" id="KW-1185">Reference proteome</keyword>
<dbReference type="PROSITE" id="PS51462">
    <property type="entry name" value="NUDIX"/>
    <property type="match status" value="1"/>
</dbReference>
<dbReference type="CDD" id="cd03676">
    <property type="entry name" value="NUDIX_Tnr3_like"/>
    <property type="match status" value="1"/>
</dbReference>
<dbReference type="AlphaFoldDB" id="A0A0A2KUH8"/>
<reference evidence="2 3" key="1">
    <citation type="journal article" date="2015" name="Mol. Plant Microbe Interact.">
        <title>Genome, transcriptome, and functional analyses of Penicillium expansum provide new insights into secondary metabolism and pathogenicity.</title>
        <authorList>
            <person name="Ballester A.R."/>
            <person name="Marcet-Houben M."/>
            <person name="Levin E."/>
            <person name="Sela N."/>
            <person name="Selma-Lazaro C."/>
            <person name="Carmona L."/>
            <person name="Wisniewski M."/>
            <person name="Droby S."/>
            <person name="Gonzalez-Candelas L."/>
            <person name="Gabaldon T."/>
        </authorList>
    </citation>
    <scope>NUCLEOTIDE SEQUENCE [LARGE SCALE GENOMIC DNA]</scope>
    <source>
        <strain evidence="2 3">PHI-1</strain>
    </source>
</reference>
<comment type="caution">
    <text evidence="2">The sequence shown here is derived from an EMBL/GenBank/DDBJ whole genome shotgun (WGS) entry which is preliminary data.</text>
</comment>
<evidence type="ECO:0000313" key="2">
    <source>
        <dbReference type="EMBL" id="KGO68020.1"/>
    </source>
</evidence>
<gene>
    <name evidence="2" type="ORF">PITC_053080</name>
</gene>
<protein>
    <recommendedName>
        <fullName evidence="1">Nudix hydrolase domain-containing protein</fullName>
    </recommendedName>
</protein>
<dbReference type="Proteomes" id="UP000030104">
    <property type="component" value="Unassembled WGS sequence"/>
</dbReference>
<dbReference type="GO" id="GO:0044715">
    <property type="term" value="F:8-oxo-dGDP phosphatase activity"/>
    <property type="evidence" value="ECO:0007669"/>
    <property type="project" value="TreeGrafter"/>
</dbReference>
<dbReference type="OrthoDB" id="10261522at2759"/>
<dbReference type="HOGENOM" id="CLU_048013_0_0_1"/>
<dbReference type="PhylomeDB" id="A0A0A2KUH8"/>
<sequence>MGFIEVINTCDNFPQHDSDDKELWKNAMLQLWKFCLPGSTQTFGYLIPATVSRMPWTSEFHLDESDQTIRLVPEDVHDVQASGVSAMSKLLKAAQDSGLFVKLFKWPGEKFPVLGAPFPFAVDRAIAPYFGIVSTGVQLTAFVRGENNIPTGIWIARRGLDKPMYPGMLDNAVGGALKHDETPFDSILREAKEELGIDLNGAKSGGTVSWFNIKEANAGFDPGLVEPGIQYVYDLEVDSKTVLHPAEDGIDWLRLLTIDEVKTALCRFEFKPSSAYIMIDFFVRHGIINAENDVEFPEIVSRLHRRLPSPVCSR</sequence>
<feature type="domain" description="Nudix hydrolase" evidence="1">
    <location>
        <begin position="128"/>
        <end position="278"/>
    </location>
</feature>
<evidence type="ECO:0000259" key="1">
    <source>
        <dbReference type="PROSITE" id="PS51462"/>
    </source>
</evidence>
<dbReference type="EMBL" id="JQGA01001240">
    <property type="protein sequence ID" value="KGO68020.1"/>
    <property type="molecule type" value="Genomic_DNA"/>
</dbReference>
<dbReference type="InterPro" id="IPR000086">
    <property type="entry name" value="NUDIX_hydrolase_dom"/>
</dbReference>
<dbReference type="OMA" id="GEPGLMN"/>
<dbReference type="PANTHER" id="PTHR13622">
    <property type="entry name" value="THIAMIN PYROPHOSPHOKINASE"/>
    <property type="match status" value="1"/>
</dbReference>
<dbReference type="Pfam" id="PF00293">
    <property type="entry name" value="NUDIX"/>
    <property type="match status" value="1"/>
</dbReference>
<accession>A0A0A2KUH8</accession>
<proteinExistence type="predicted"/>
<dbReference type="SUPFAM" id="SSF55811">
    <property type="entry name" value="Nudix"/>
    <property type="match status" value="1"/>
</dbReference>
<organism evidence="2 3">
    <name type="scientific">Penicillium italicum</name>
    <name type="common">Blue mold</name>
    <dbReference type="NCBI Taxonomy" id="40296"/>
    <lineage>
        <taxon>Eukaryota</taxon>
        <taxon>Fungi</taxon>
        <taxon>Dikarya</taxon>
        <taxon>Ascomycota</taxon>
        <taxon>Pezizomycotina</taxon>
        <taxon>Eurotiomycetes</taxon>
        <taxon>Eurotiomycetidae</taxon>
        <taxon>Eurotiales</taxon>
        <taxon>Aspergillaceae</taxon>
        <taxon>Penicillium</taxon>
    </lineage>
</organism>